<feature type="compositionally biased region" description="Polar residues" evidence="1">
    <location>
        <begin position="38"/>
        <end position="52"/>
    </location>
</feature>
<dbReference type="AlphaFoldDB" id="A0AAN7XW28"/>
<evidence type="ECO:0000313" key="3">
    <source>
        <dbReference type="Proteomes" id="UP001346869"/>
    </source>
</evidence>
<accession>A0AAN7XW28</accession>
<dbReference type="Proteomes" id="UP001346869">
    <property type="component" value="Unassembled WGS sequence"/>
</dbReference>
<organism evidence="2 3">
    <name type="scientific">Eleginops maclovinus</name>
    <name type="common">Patagonian blennie</name>
    <name type="synonym">Eleginus maclovinus</name>
    <dbReference type="NCBI Taxonomy" id="56733"/>
    <lineage>
        <taxon>Eukaryota</taxon>
        <taxon>Metazoa</taxon>
        <taxon>Chordata</taxon>
        <taxon>Craniata</taxon>
        <taxon>Vertebrata</taxon>
        <taxon>Euteleostomi</taxon>
        <taxon>Actinopterygii</taxon>
        <taxon>Neopterygii</taxon>
        <taxon>Teleostei</taxon>
        <taxon>Neoteleostei</taxon>
        <taxon>Acanthomorphata</taxon>
        <taxon>Eupercaria</taxon>
        <taxon>Perciformes</taxon>
        <taxon>Notothenioidei</taxon>
        <taxon>Eleginopidae</taxon>
        <taxon>Eleginops</taxon>
    </lineage>
</organism>
<gene>
    <name evidence="2" type="ORF">PBY51_012504</name>
</gene>
<reference evidence="2 3" key="1">
    <citation type="journal article" date="2023" name="Genes (Basel)">
        <title>Chromosome-Level Genome Assembly and Circadian Gene Repertoire of the Patagonia Blennie Eleginops maclovinus-The Closest Ancestral Proxy of Antarctic Cryonotothenioids.</title>
        <authorList>
            <person name="Cheng C.C."/>
            <person name="Rivera-Colon A.G."/>
            <person name="Minhas B.F."/>
            <person name="Wilson L."/>
            <person name="Rayamajhi N."/>
            <person name="Vargas-Chacoff L."/>
            <person name="Catchen J.M."/>
        </authorList>
    </citation>
    <scope>NUCLEOTIDE SEQUENCE [LARGE SCALE GENOMIC DNA]</scope>
    <source>
        <strain evidence="2">JMC-PN-2008</strain>
    </source>
</reference>
<proteinExistence type="predicted"/>
<evidence type="ECO:0000256" key="1">
    <source>
        <dbReference type="SAM" id="MobiDB-lite"/>
    </source>
</evidence>
<sequence length="83" mass="8851">MDRGDTRDKHVRMCAARRDAVESRPLCALSSPLTQSSGGFHCFTNNNIPGTNTKEESPAEQPAELSDAAVHPHPSPSASPHTA</sequence>
<feature type="compositionally biased region" description="Low complexity" evidence="1">
    <location>
        <begin position="68"/>
        <end position="83"/>
    </location>
</feature>
<dbReference type="EMBL" id="JAUZQC010000008">
    <property type="protein sequence ID" value="KAK5868059.1"/>
    <property type="molecule type" value="Genomic_DNA"/>
</dbReference>
<reference evidence="2 3" key="2">
    <citation type="journal article" date="2023" name="Mol. Biol. Evol.">
        <title>Genomics of Secondarily Temperate Adaptation in the Only Non-Antarctic Icefish.</title>
        <authorList>
            <person name="Rivera-Colon A.G."/>
            <person name="Rayamajhi N."/>
            <person name="Minhas B.F."/>
            <person name="Madrigal G."/>
            <person name="Bilyk K.T."/>
            <person name="Yoon V."/>
            <person name="Hune M."/>
            <person name="Gregory S."/>
            <person name="Cheng C.H.C."/>
            <person name="Catchen J.M."/>
        </authorList>
    </citation>
    <scope>NUCLEOTIDE SEQUENCE [LARGE SCALE GENOMIC DNA]</scope>
    <source>
        <strain evidence="2">JMC-PN-2008</strain>
    </source>
</reference>
<name>A0AAN7XW28_ELEMC</name>
<evidence type="ECO:0000313" key="2">
    <source>
        <dbReference type="EMBL" id="KAK5868059.1"/>
    </source>
</evidence>
<keyword evidence="3" id="KW-1185">Reference proteome</keyword>
<comment type="caution">
    <text evidence="2">The sequence shown here is derived from an EMBL/GenBank/DDBJ whole genome shotgun (WGS) entry which is preliminary data.</text>
</comment>
<protein>
    <submittedName>
        <fullName evidence="2">Uncharacterized protein</fullName>
    </submittedName>
</protein>
<feature type="region of interest" description="Disordered" evidence="1">
    <location>
        <begin position="38"/>
        <end position="83"/>
    </location>
</feature>